<evidence type="ECO:0000313" key="2">
    <source>
        <dbReference type="EMBL" id="KOM42067.1"/>
    </source>
</evidence>
<dbReference type="AlphaFoldDB" id="A0A0L9UHN4"/>
<organism evidence="2 3">
    <name type="scientific">Phaseolus angularis</name>
    <name type="common">Azuki bean</name>
    <name type="synonym">Vigna angularis</name>
    <dbReference type="NCBI Taxonomy" id="3914"/>
    <lineage>
        <taxon>Eukaryota</taxon>
        <taxon>Viridiplantae</taxon>
        <taxon>Streptophyta</taxon>
        <taxon>Embryophyta</taxon>
        <taxon>Tracheophyta</taxon>
        <taxon>Spermatophyta</taxon>
        <taxon>Magnoliopsida</taxon>
        <taxon>eudicotyledons</taxon>
        <taxon>Gunneridae</taxon>
        <taxon>Pentapetalae</taxon>
        <taxon>rosids</taxon>
        <taxon>fabids</taxon>
        <taxon>Fabales</taxon>
        <taxon>Fabaceae</taxon>
        <taxon>Papilionoideae</taxon>
        <taxon>50 kb inversion clade</taxon>
        <taxon>NPAAA clade</taxon>
        <taxon>indigoferoid/millettioid clade</taxon>
        <taxon>Phaseoleae</taxon>
        <taxon>Vigna</taxon>
    </lineage>
</organism>
<proteinExistence type="predicted"/>
<reference evidence="3" key="1">
    <citation type="journal article" date="2015" name="Proc. Natl. Acad. Sci. U.S.A.">
        <title>Genome sequencing of adzuki bean (Vigna angularis) provides insight into high starch and low fat accumulation and domestication.</title>
        <authorList>
            <person name="Yang K."/>
            <person name="Tian Z."/>
            <person name="Chen C."/>
            <person name="Luo L."/>
            <person name="Zhao B."/>
            <person name="Wang Z."/>
            <person name="Yu L."/>
            <person name="Li Y."/>
            <person name="Sun Y."/>
            <person name="Li W."/>
            <person name="Chen Y."/>
            <person name="Li Y."/>
            <person name="Zhang Y."/>
            <person name="Ai D."/>
            <person name="Zhao J."/>
            <person name="Shang C."/>
            <person name="Ma Y."/>
            <person name="Wu B."/>
            <person name="Wang M."/>
            <person name="Gao L."/>
            <person name="Sun D."/>
            <person name="Zhang P."/>
            <person name="Guo F."/>
            <person name="Wang W."/>
            <person name="Li Y."/>
            <person name="Wang J."/>
            <person name="Varshney R.K."/>
            <person name="Wang J."/>
            <person name="Ling H.Q."/>
            <person name="Wan P."/>
        </authorList>
    </citation>
    <scope>NUCLEOTIDE SEQUENCE</scope>
    <source>
        <strain evidence="3">cv. Jingnong 6</strain>
    </source>
</reference>
<evidence type="ECO:0000256" key="1">
    <source>
        <dbReference type="SAM" id="MobiDB-lite"/>
    </source>
</evidence>
<dbReference type="Gramene" id="KOM42067">
    <property type="protein sequence ID" value="KOM42067"/>
    <property type="gene ID" value="LR48_Vigan04g226500"/>
</dbReference>
<feature type="compositionally biased region" description="Basic and acidic residues" evidence="1">
    <location>
        <begin position="16"/>
        <end position="25"/>
    </location>
</feature>
<name>A0A0L9UHN4_PHAAN</name>
<feature type="region of interest" description="Disordered" evidence="1">
    <location>
        <begin position="1"/>
        <end position="25"/>
    </location>
</feature>
<gene>
    <name evidence="2" type="ORF">LR48_Vigan04g226500</name>
</gene>
<sequence>MQIFKRKRGSAVVQRSRGEEQSNRGERKRINVRLYGFNGRDLIEANFITFGRN</sequence>
<dbReference type="Proteomes" id="UP000053144">
    <property type="component" value="Chromosome 4"/>
</dbReference>
<accession>A0A0L9UHN4</accession>
<dbReference type="EMBL" id="CM003374">
    <property type="protein sequence ID" value="KOM42067.1"/>
    <property type="molecule type" value="Genomic_DNA"/>
</dbReference>
<protein>
    <submittedName>
        <fullName evidence="2">Uncharacterized protein</fullName>
    </submittedName>
</protein>
<evidence type="ECO:0000313" key="3">
    <source>
        <dbReference type="Proteomes" id="UP000053144"/>
    </source>
</evidence>